<dbReference type="Proteomes" id="UP001157502">
    <property type="component" value="Chromosome 35"/>
</dbReference>
<dbReference type="EMBL" id="CM055762">
    <property type="protein sequence ID" value="KAJ7985988.1"/>
    <property type="molecule type" value="Genomic_DNA"/>
</dbReference>
<keyword evidence="2" id="KW-1185">Reference proteome</keyword>
<evidence type="ECO:0000313" key="1">
    <source>
        <dbReference type="EMBL" id="KAJ7985988.1"/>
    </source>
</evidence>
<comment type="caution">
    <text evidence="1">The sequence shown here is derived from an EMBL/GenBank/DDBJ whole genome shotgun (WGS) entry which is preliminary data.</text>
</comment>
<protein>
    <submittedName>
        <fullName evidence="1">Uncharacterized protein</fullName>
    </submittedName>
</protein>
<proteinExistence type="predicted"/>
<name>A0ACC2F3K3_DALPE</name>
<sequence length="66" mass="7014">MNDLKTANLRCSRCLLAILPDPVSARPGMTDGRPGWQPTHPTLEPGIAQHSRTCQGGGGIGWFGTN</sequence>
<organism evidence="1 2">
    <name type="scientific">Dallia pectoralis</name>
    <name type="common">Alaska blackfish</name>
    <dbReference type="NCBI Taxonomy" id="75939"/>
    <lineage>
        <taxon>Eukaryota</taxon>
        <taxon>Metazoa</taxon>
        <taxon>Chordata</taxon>
        <taxon>Craniata</taxon>
        <taxon>Vertebrata</taxon>
        <taxon>Euteleostomi</taxon>
        <taxon>Actinopterygii</taxon>
        <taxon>Neopterygii</taxon>
        <taxon>Teleostei</taxon>
        <taxon>Protacanthopterygii</taxon>
        <taxon>Esociformes</taxon>
        <taxon>Umbridae</taxon>
        <taxon>Dallia</taxon>
    </lineage>
</organism>
<accession>A0ACC2F3K3</accession>
<gene>
    <name evidence="1" type="ORF">DPEC_G00346160</name>
</gene>
<reference evidence="1" key="1">
    <citation type="submission" date="2021-05" db="EMBL/GenBank/DDBJ databases">
        <authorList>
            <person name="Pan Q."/>
            <person name="Jouanno E."/>
            <person name="Zahm M."/>
            <person name="Klopp C."/>
            <person name="Cabau C."/>
            <person name="Louis A."/>
            <person name="Berthelot C."/>
            <person name="Parey E."/>
            <person name="Roest Crollius H."/>
            <person name="Montfort J."/>
            <person name="Robinson-Rechavi M."/>
            <person name="Bouchez O."/>
            <person name="Lampietro C."/>
            <person name="Lopez Roques C."/>
            <person name="Donnadieu C."/>
            <person name="Postlethwait J."/>
            <person name="Bobe J."/>
            <person name="Dillon D."/>
            <person name="Chandos A."/>
            <person name="von Hippel F."/>
            <person name="Guiguen Y."/>
        </authorList>
    </citation>
    <scope>NUCLEOTIDE SEQUENCE</scope>
    <source>
        <strain evidence="1">YG-Jan2019</strain>
    </source>
</reference>
<evidence type="ECO:0000313" key="2">
    <source>
        <dbReference type="Proteomes" id="UP001157502"/>
    </source>
</evidence>